<dbReference type="GO" id="GO:0003677">
    <property type="term" value="F:DNA binding"/>
    <property type="evidence" value="ECO:0007669"/>
    <property type="project" value="InterPro"/>
</dbReference>
<dbReference type="InterPro" id="IPR011010">
    <property type="entry name" value="DNA_brk_join_enz"/>
</dbReference>
<dbReference type="Gene3D" id="1.10.443.10">
    <property type="entry name" value="Intergrase catalytic core"/>
    <property type="match status" value="1"/>
</dbReference>
<protein>
    <recommendedName>
        <fullName evidence="4">Site-specific integrase</fullName>
    </recommendedName>
</protein>
<dbReference type="AlphaFoldDB" id="A0AAW4AIX1"/>
<gene>
    <name evidence="2" type="ORF">EAY07_11090</name>
</gene>
<dbReference type="GO" id="GO:0006310">
    <property type="term" value="P:DNA recombination"/>
    <property type="evidence" value="ECO:0007669"/>
    <property type="project" value="UniProtKB-KW"/>
</dbReference>
<reference evidence="2 3" key="1">
    <citation type="journal article" date="2021" name="PeerJ">
        <title>Analysis of 44 Vibrio anguillarum genomes reveals high genetic diversity.</title>
        <authorList>
            <person name="Hansen M.J."/>
            <person name="Dalsgaard I."/>
        </authorList>
    </citation>
    <scope>NUCLEOTIDE SEQUENCE [LARGE SCALE GENOMIC DNA]</scope>
    <source>
        <strain evidence="2 3">17-16730-2A</strain>
    </source>
</reference>
<dbReference type="Proteomes" id="UP000722957">
    <property type="component" value="Unassembled WGS sequence"/>
</dbReference>
<name>A0AAW4AIX1_VIBAN</name>
<dbReference type="SUPFAM" id="SSF56349">
    <property type="entry name" value="DNA breaking-rejoining enzymes"/>
    <property type="match status" value="1"/>
</dbReference>
<accession>A0AAW4AIX1</accession>
<evidence type="ECO:0000313" key="2">
    <source>
        <dbReference type="EMBL" id="MBF4272579.1"/>
    </source>
</evidence>
<evidence type="ECO:0000313" key="3">
    <source>
        <dbReference type="Proteomes" id="UP000722957"/>
    </source>
</evidence>
<keyword evidence="1" id="KW-0233">DNA recombination</keyword>
<dbReference type="GO" id="GO:0015074">
    <property type="term" value="P:DNA integration"/>
    <property type="evidence" value="ECO:0007669"/>
    <property type="project" value="InterPro"/>
</dbReference>
<evidence type="ECO:0000256" key="1">
    <source>
        <dbReference type="ARBA" id="ARBA00023172"/>
    </source>
</evidence>
<dbReference type="InterPro" id="IPR013762">
    <property type="entry name" value="Integrase-like_cat_sf"/>
</dbReference>
<proteinExistence type="predicted"/>
<comment type="caution">
    <text evidence="2">The sequence shown here is derived from an EMBL/GenBank/DDBJ whole genome shotgun (WGS) entry which is preliminary data.</text>
</comment>
<dbReference type="RefSeq" id="WP_029795581.1">
    <property type="nucleotide sequence ID" value="NZ_JAHGVB010000045.1"/>
</dbReference>
<evidence type="ECO:0008006" key="4">
    <source>
        <dbReference type="Google" id="ProtNLM"/>
    </source>
</evidence>
<dbReference type="EMBL" id="RDOM01000027">
    <property type="protein sequence ID" value="MBF4272579.1"/>
    <property type="molecule type" value="Genomic_DNA"/>
</dbReference>
<organism evidence="2 3">
    <name type="scientific">Vibrio anguillarum</name>
    <name type="common">Listonella anguillarum</name>
    <dbReference type="NCBI Taxonomy" id="55601"/>
    <lineage>
        <taxon>Bacteria</taxon>
        <taxon>Pseudomonadati</taxon>
        <taxon>Pseudomonadota</taxon>
        <taxon>Gammaproteobacteria</taxon>
        <taxon>Vibrionales</taxon>
        <taxon>Vibrionaceae</taxon>
        <taxon>Vibrio</taxon>
    </lineage>
</organism>
<sequence>MSNVTHLYQTTSPSLTSTFTVEQKAFIDGLHLPAVMAIDVAAQDDTPHVQTKSDRWEYVRLGRIHVLRFDLSPEWNKLLKLLVIKYTSGHLAPLSKEKFSSIKTFIRTLEDVSYGTFYKWLEVRAATDKAHGYFEVKSFTRYLVRMGFPDFDIDDLESLVRLPVPSTTDPFLRYQDVEAAMPTHFKNLIVNRLVEFGTPEGLSTLNDQELKDLSVLAISYAVGCRPQQFAKLIGGSVKLHAVNHKTGLKRYLIAVPLVKQSAVTDSTTPVALSSEIGRIIDEYKKRFNIENGDTLYPYDGDKKRSLSQQMHKSLNDALLFIQPDHVKVAIANERMDPPTYTLYDFRHNIGHSMAMLNASAEEIAMVLGHASTVAASYYIQATPEIALLKHKALGSNPVWKGMVGLLLTGYSVDETEWQGYFVSGIIRGKLIKRVGGCERYQKLCHLQKVRSCYGCFYFRPFRDISKHKEVLDIMTEELIDVVDVSREGQGVLNPLIDTATQTKNEIEMVINRLEAGFR</sequence>